<dbReference type="SUPFAM" id="SSF46785">
    <property type="entry name" value="Winged helix' DNA-binding domain"/>
    <property type="match status" value="1"/>
</dbReference>
<dbReference type="InterPro" id="IPR019587">
    <property type="entry name" value="Polyketide_cyclase/dehydratase"/>
</dbReference>
<dbReference type="InterPro" id="IPR023393">
    <property type="entry name" value="START-like_dom_sf"/>
</dbReference>
<dbReference type="Gene3D" id="1.10.10.10">
    <property type="entry name" value="Winged helix-like DNA-binding domain superfamily/Winged helix DNA-binding domain"/>
    <property type="match status" value="1"/>
</dbReference>
<dbReference type="PROSITE" id="PS52050">
    <property type="entry name" value="WYL"/>
    <property type="match status" value="1"/>
</dbReference>
<dbReference type="Proteomes" id="UP001500449">
    <property type="component" value="Unassembled WGS sequence"/>
</dbReference>
<gene>
    <name evidence="5" type="ORF">GCM10009836_40020</name>
</gene>
<dbReference type="InterPro" id="IPR001034">
    <property type="entry name" value="DeoR_HTH"/>
</dbReference>
<dbReference type="PANTHER" id="PTHR34580:SF1">
    <property type="entry name" value="PROTEIN PAFC"/>
    <property type="match status" value="1"/>
</dbReference>
<dbReference type="PROSITE" id="PS51000">
    <property type="entry name" value="HTH_DEOR_2"/>
    <property type="match status" value="1"/>
</dbReference>
<dbReference type="SUPFAM" id="SSF55961">
    <property type="entry name" value="Bet v1-like"/>
    <property type="match status" value="1"/>
</dbReference>
<evidence type="ECO:0000256" key="2">
    <source>
        <dbReference type="ARBA" id="ARBA00023125"/>
    </source>
</evidence>
<dbReference type="EMBL" id="BAAAQK010000012">
    <property type="protein sequence ID" value="GAA1855849.1"/>
    <property type="molecule type" value="Genomic_DNA"/>
</dbReference>
<accession>A0ABN2N833</accession>
<dbReference type="Gene3D" id="3.30.530.20">
    <property type="match status" value="1"/>
</dbReference>
<comment type="caution">
    <text evidence="5">The sequence shown here is derived from an EMBL/GenBank/DDBJ whole genome shotgun (WGS) entry which is preliminary data.</text>
</comment>
<dbReference type="PANTHER" id="PTHR34580">
    <property type="match status" value="1"/>
</dbReference>
<evidence type="ECO:0000256" key="3">
    <source>
        <dbReference type="ARBA" id="ARBA00023163"/>
    </source>
</evidence>
<dbReference type="Pfam" id="PF25583">
    <property type="entry name" value="WCX"/>
    <property type="match status" value="1"/>
</dbReference>
<keyword evidence="3" id="KW-0804">Transcription</keyword>
<evidence type="ECO:0000313" key="5">
    <source>
        <dbReference type="EMBL" id="GAA1855849.1"/>
    </source>
</evidence>
<reference evidence="5 6" key="1">
    <citation type="journal article" date="2019" name="Int. J. Syst. Evol. Microbiol.">
        <title>The Global Catalogue of Microorganisms (GCM) 10K type strain sequencing project: providing services to taxonomists for standard genome sequencing and annotation.</title>
        <authorList>
            <consortium name="The Broad Institute Genomics Platform"/>
            <consortium name="The Broad Institute Genome Sequencing Center for Infectious Disease"/>
            <person name="Wu L."/>
            <person name="Ma J."/>
        </authorList>
    </citation>
    <scope>NUCLEOTIDE SEQUENCE [LARGE SCALE GENOMIC DNA]</scope>
    <source>
        <strain evidence="5 6">JCM 16009</strain>
    </source>
</reference>
<keyword evidence="1" id="KW-0805">Transcription regulation</keyword>
<dbReference type="InterPro" id="IPR051534">
    <property type="entry name" value="CBASS_pafABC_assoc_protein"/>
</dbReference>
<keyword evidence="2" id="KW-0238">DNA-binding</keyword>
<name>A0ABN2N833_9PSEU</name>
<evidence type="ECO:0000259" key="4">
    <source>
        <dbReference type="PROSITE" id="PS51000"/>
    </source>
</evidence>
<evidence type="ECO:0000256" key="1">
    <source>
        <dbReference type="ARBA" id="ARBA00023015"/>
    </source>
</evidence>
<dbReference type="Pfam" id="PF10604">
    <property type="entry name" value="Polyketide_cyc2"/>
    <property type="match status" value="1"/>
</dbReference>
<dbReference type="PROSITE" id="PS00894">
    <property type="entry name" value="HTH_DEOR_1"/>
    <property type="match status" value="1"/>
</dbReference>
<dbReference type="Pfam" id="PF08279">
    <property type="entry name" value="HTH_11"/>
    <property type="match status" value="1"/>
</dbReference>
<dbReference type="InterPro" id="IPR036388">
    <property type="entry name" value="WH-like_DNA-bd_sf"/>
</dbReference>
<sequence>MRADRLVAVLLLMQARGRVTARQVAAELEVSVATARRDLEALSVAGVPVYPQPGKGGGWSLVGGARTDLTGLTAGEARALFLLTGSGAGAAPELRSALRKLTGALPETFRAAADSVVLDPARWGEHGAERSPAVDLLADAVTARRKVRFGYGGRERLVDPWGLVDKADTWYLIAGTDGGRRTFRVDRMSDPERTDLAAERPADFSLAGAWRETVDAMERHRSSATATVTFEERLLPVLRARFGRHFEPVSATRARITAQADHALAEQLAGWAGYVDVEGPPEVRAHLARIGRRLAEQYGRVRGMERIEVSRTIDAEPAAIFAVLRDPQGHVAIDASGMLQDATGEPASAPGDTFVVHMDREALGDRPELGKYDVTVIIRSYEEDREISWTIDGTVRPPIGHVYGYLLEPDDHGTRVTQFYDWSGIHPDWRARDIFPIISEASLKATLGILDRTVRRATR</sequence>
<evidence type="ECO:0000313" key="6">
    <source>
        <dbReference type="Proteomes" id="UP001500449"/>
    </source>
</evidence>
<dbReference type="Pfam" id="PF13280">
    <property type="entry name" value="WYL"/>
    <property type="match status" value="1"/>
</dbReference>
<feature type="domain" description="HTH deoR-type" evidence="4">
    <location>
        <begin position="2"/>
        <end position="67"/>
    </location>
</feature>
<protein>
    <recommendedName>
        <fullName evidence="4">HTH deoR-type domain-containing protein</fullName>
    </recommendedName>
</protein>
<organism evidence="5 6">
    <name type="scientific">Pseudonocardia ailaonensis</name>
    <dbReference type="NCBI Taxonomy" id="367279"/>
    <lineage>
        <taxon>Bacteria</taxon>
        <taxon>Bacillati</taxon>
        <taxon>Actinomycetota</taxon>
        <taxon>Actinomycetes</taxon>
        <taxon>Pseudonocardiales</taxon>
        <taxon>Pseudonocardiaceae</taxon>
        <taxon>Pseudonocardia</taxon>
    </lineage>
</organism>
<dbReference type="InterPro" id="IPR018356">
    <property type="entry name" value="Tscrpt_reg_HTH_DeoR_CS"/>
</dbReference>
<dbReference type="InterPro" id="IPR036390">
    <property type="entry name" value="WH_DNA-bd_sf"/>
</dbReference>
<dbReference type="InterPro" id="IPR013196">
    <property type="entry name" value="HTH_11"/>
</dbReference>
<keyword evidence="6" id="KW-1185">Reference proteome</keyword>
<dbReference type="InterPro" id="IPR057727">
    <property type="entry name" value="WCX_dom"/>
</dbReference>
<dbReference type="InterPro" id="IPR026881">
    <property type="entry name" value="WYL_dom"/>
</dbReference>
<proteinExistence type="predicted"/>